<gene>
    <name evidence="2" type="ORF">BS50DRAFT_622524</name>
</gene>
<reference evidence="2 3" key="1">
    <citation type="journal article" date="2018" name="Front. Microbiol.">
        <title>Genome-Wide Analysis of Corynespora cassiicola Leaf Fall Disease Putative Effectors.</title>
        <authorList>
            <person name="Lopez D."/>
            <person name="Ribeiro S."/>
            <person name="Label P."/>
            <person name="Fumanal B."/>
            <person name="Venisse J.S."/>
            <person name="Kohler A."/>
            <person name="de Oliveira R.R."/>
            <person name="Labutti K."/>
            <person name="Lipzen A."/>
            <person name="Lail K."/>
            <person name="Bauer D."/>
            <person name="Ohm R.A."/>
            <person name="Barry K.W."/>
            <person name="Spatafora J."/>
            <person name="Grigoriev I.V."/>
            <person name="Martin F.M."/>
            <person name="Pujade-Renaud V."/>
        </authorList>
    </citation>
    <scope>NUCLEOTIDE SEQUENCE [LARGE SCALE GENOMIC DNA]</scope>
    <source>
        <strain evidence="2 3">Philippines</strain>
    </source>
</reference>
<name>A0A2T2NIL0_CORCC</name>
<evidence type="ECO:0000256" key="1">
    <source>
        <dbReference type="SAM" id="SignalP"/>
    </source>
</evidence>
<sequence>MHFVRCLCATLSVVGLAQAYALPGHDAGPAAQGNREVARGTVIESGGHYFRVTDELLSRLCIGVKDMKDGKKAKDDKTGKSNETDKTDWKAKYHALEKDFNDLKENCKEGGASNKNHKPSEDAALECDWRIEKLKKQWGKHCKESHLKPEDDPNSTYWQKSYEKILTDMIKMGRQLPSSVFIGHAEATWRDRYDDVIIAAVQAAAGSGKTLNAGLKAQQKASL</sequence>
<proteinExistence type="predicted"/>
<keyword evidence="1" id="KW-0732">Signal</keyword>
<organism evidence="2 3">
    <name type="scientific">Corynespora cassiicola Philippines</name>
    <dbReference type="NCBI Taxonomy" id="1448308"/>
    <lineage>
        <taxon>Eukaryota</taxon>
        <taxon>Fungi</taxon>
        <taxon>Dikarya</taxon>
        <taxon>Ascomycota</taxon>
        <taxon>Pezizomycotina</taxon>
        <taxon>Dothideomycetes</taxon>
        <taxon>Pleosporomycetidae</taxon>
        <taxon>Pleosporales</taxon>
        <taxon>Corynesporascaceae</taxon>
        <taxon>Corynespora</taxon>
    </lineage>
</organism>
<dbReference type="AlphaFoldDB" id="A0A2T2NIL0"/>
<evidence type="ECO:0000313" key="3">
    <source>
        <dbReference type="Proteomes" id="UP000240883"/>
    </source>
</evidence>
<feature type="signal peptide" evidence="1">
    <location>
        <begin position="1"/>
        <end position="19"/>
    </location>
</feature>
<dbReference type="Proteomes" id="UP000240883">
    <property type="component" value="Unassembled WGS sequence"/>
</dbReference>
<evidence type="ECO:0000313" key="2">
    <source>
        <dbReference type="EMBL" id="PSN65263.1"/>
    </source>
</evidence>
<dbReference type="EMBL" id="KZ678137">
    <property type="protein sequence ID" value="PSN65263.1"/>
    <property type="molecule type" value="Genomic_DNA"/>
</dbReference>
<feature type="chain" id="PRO_5015430257" evidence="1">
    <location>
        <begin position="20"/>
        <end position="223"/>
    </location>
</feature>
<accession>A0A2T2NIL0</accession>
<keyword evidence="3" id="KW-1185">Reference proteome</keyword>
<protein>
    <submittedName>
        <fullName evidence="2">Uncharacterized protein</fullName>
    </submittedName>
</protein>